<evidence type="ECO:0000256" key="3">
    <source>
        <dbReference type="ARBA" id="ARBA00022729"/>
    </source>
</evidence>
<evidence type="ECO:0000313" key="5">
    <source>
        <dbReference type="EMBL" id="SUL32762.1"/>
    </source>
</evidence>
<dbReference type="SUPFAM" id="SSF117074">
    <property type="entry name" value="Hypothetical protein PA1324"/>
    <property type="match status" value="2"/>
</dbReference>
<dbReference type="AlphaFoldDB" id="A0A380EGF8"/>
<evidence type="ECO:0000313" key="6">
    <source>
        <dbReference type="Proteomes" id="UP000254116"/>
    </source>
</evidence>
<dbReference type="EMBL" id="UHBY01000003">
    <property type="protein sequence ID" value="SUL32762.1"/>
    <property type="molecule type" value="Genomic_DNA"/>
</dbReference>
<name>A0A380EGF8_STAAU</name>
<protein>
    <submittedName>
        <fullName evidence="5">LPXTG-motif cell wall anchor domain</fullName>
    </submittedName>
</protein>
<dbReference type="InterPro" id="IPR033764">
    <property type="entry name" value="Sdr_B"/>
</dbReference>
<comment type="subcellular location">
    <subcellularLocation>
        <location evidence="1">Secreted</location>
    </subcellularLocation>
</comment>
<dbReference type="Gene3D" id="2.60.40.10">
    <property type="entry name" value="Immunoglobulins"/>
    <property type="match status" value="2"/>
</dbReference>
<dbReference type="PANTHER" id="PTHR23303:SF15">
    <property type="entry name" value="COLOSSIN-A"/>
    <property type="match status" value="1"/>
</dbReference>
<evidence type="ECO:0000256" key="2">
    <source>
        <dbReference type="ARBA" id="ARBA00022525"/>
    </source>
</evidence>
<reference evidence="5 6" key="1">
    <citation type="submission" date="2018-06" db="EMBL/GenBank/DDBJ databases">
        <authorList>
            <consortium name="Pathogen Informatics"/>
            <person name="Doyle S."/>
        </authorList>
    </citation>
    <scope>NUCLEOTIDE SEQUENCE [LARGE SCALE GENOMIC DNA]</scope>
    <source>
        <strain evidence="5 6">NCTC10702</strain>
    </source>
</reference>
<organism evidence="5 6">
    <name type="scientific">Staphylococcus aureus</name>
    <dbReference type="NCBI Taxonomy" id="1280"/>
    <lineage>
        <taxon>Bacteria</taxon>
        <taxon>Bacillati</taxon>
        <taxon>Bacillota</taxon>
        <taxon>Bacilli</taxon>
        <taxon>Bacillales</taxon>
        <taxon>Staphylococcaceae</taxon>
        <taxon>Staphylococcus</taxon>
    </lineage>
</organism>
<feature type="domain" description="SD-repeat containing protein B" evidence="4">
    <location>
        <begin position="126"/>
        <end position="154"/>
    </location>
</feature>
<proteinExistence type="predicted"/>
<dbReference type="GO" id="GO:0005576">
    <property type="term" value="C:extracellular region"/>
    <property type="evidence" value="ECO:0007669"/>
    <property type="project" value="UniProtKB-SubCell"/>
</dbReference>
<feature type="domain" description="SD-repeat containing protein B" evidence="4">
    <location>
        <begin position="15"/>
        <end position="118"/>
    </location>
</feature>
<dbReference type="InterPro" id="IPR013783">
    <property type="entry name" value="Ig-like_fold"/>
</dbReference>
<evidence type="ECO:0000256" key="1">
    <source>
        <dbReference type="ARBA" id="ARBA00004613"/>
    </source>
</evidence>
<dbReference type="InterPro" id="IPR051417">
    <property type="entry name" value="SDr/BOS_complex"/>
</dbReference>
<evidence type="ECO:0000259" key="4">
    <source>
        <dbReference type="Pfam" id="PF17210"/>
    </source>
</evidence>
<dbReference type="PANTHER" id="PTHR23303">
    <property type="entry name" value="CARBOXYPEPTIDASE REGULATORY REGION-CONTAINING"/>
    <property type="match status" value="1"/>
</dbReference>
<accession>A0A380EGF8</accession>
<keyword evidence="2" id="KW-0964">Secreted</keyword>
<gene>
    <name evidence="5" type="primary">sdrC_2</name>
    <name evidence="5" type="ORF">NCTC10702_00997</name>
</gene>
<dbReference type="Pfam" id="PF17210">
    <property type="entry name" value="SdrD_B"/>
    <property type="match status" value="2"/>
</dbReference>
<sequence length="161" mass="17577">MNGSSTANGDQKKYNLGDYVWEDTNKDGKQDANEKGIKGVYVILKDSNGKELDRTTTDENGKYQFTGLSNGTYSVEFSTPAGYTPTTANVGTDDAVDSDGLTTTGVIKDADNMTLDSGFYKTPKYSLGDYVWYDSNKDGKQDSTEKGIKVLKLLCKTKKAK</sequence>
<dbReference type="Proteomes" id="UP000254116">
    <property type="component" value="Unassembled WGS sequence"/>
</dbReference>
<keyword evidence="3" id="KW-0732">Signal</keyword>